<dbReference type="GO" id="GO:0046394">
    <property type="term" value="P:carboxylic acid biosynthetic process"/>
    <property type="evidence" value="ECO:0007669"/>
    <property type="project" value="UniProtKB-ARBA"/>
</dbReference>
<dbReference type="InterPro" id="IPR050571">
    <property type="entry name" value="Class-IV_PLP-Dep_Aminotrnsfr"/>
</dbReference>
<dbReference type="InterPro" id="IPR043132">
    <property type="entry name" value="BCAT-like_C"/>
</dbReference>
<dbReference type="AlphaFoldDB" id="A0A9X2YH17"/>
<dbReference type="InterPro" id="IPR043131">
    <property type="entry name" value="BCAT-like_N"/>
</dbReference>
<dbReference type="EC" id="4.1.3.38" evidence="2"/>
<reference evidence="2" key="1">
    <citation type="submission" date="2020-07" db="EMBL/GenBank/DDBJ databases">
        <authorList>
            <person name="Pettersson B.M.F."/>
            <person name="Behra P.R.K."/>
            <person name="Ramesh M."/>
            <person name="Das S."/>
            <person name="Dasgupta S."/>
            <person name="Kirsebom L.A."/>
        </authorList>
    </citation>
    <scope>NUCLEOTIDE SEQUENCE</scope>
    <source>
        <strain evidence="2">DSM 44838</strain>
    </source>
</reference>
<dbReference type="InterPro" id="IPR001544">
    <property type="entry name" value="Aminotrans_IV"/>
</dbReference>
<dbReference type="EMBL" id="JACKVK010000001">
    <property type="protein sequence ID" value="MCV7419082.1"/>
    <property type="molecule type" value="Genomic_DNA"/>
</dbReference>
<dbReference type="NCBIfam" id="NF005887">
    <property type="entry name" value="PRK07849.1-2"/>
    <property type="match status" value="1"/>
</dbReference>
<proteinExistence type="inferred from homology"/>
<comment type="similarity">
    <text evidence="1">Belongs to the class-IV pyridoxal-phosphate-dependent aminotransferase family.</text>
</comment>
<keyword evidence="2" id="KW-0456">Lyase</keyword>
<keyword evidence="3" id="KW-1185">Reference proteome</keyword>
<dbReference type="PANTHER" id="PTHR42743">
    <property type="entry name" value="AMINO-ACID AMINOTRANSFERASE"/>
    <property type="match status" value="1"/>
</dbReference>
<evidence type="ECO:0000313" key="2">
    <source>
        <dbReference type="EMBL" id="MCV7419082.1"/>
    </source>
</evidence>
<evidence type="ECO:0000256" key="1">
    <source>
        <dbReference type="ARBA" id="ARBA00009320"/>
    </source>
</evidence>
<dbReference type="Proteomes" id="UP001141629">
    <property type="component" value="Unassembled WGS sequence"/>
</dbReference>
<dbReference type="Pfam" id="PF01063">
    <property type="entry name" value="Aminotran_4"/>
    <property type="match status" value="1"/>
</dbReference>
<dbReference type="SUPFAM" id="SSF56752">
    <property type="entry name" value="D-aminoacid aminotransferase-like PLP-dependent enzymes"/>
    <property type="match status" value="1"/>
</dbReference>
<evidence type="ECO:0000313" key="3">
    <source>
        <dbReference type="Proteomes" id="UP001141629"/>
    </source>
</evidence>
<comment type="caution">
    <text evidence="2">The sequence shown here is derived from an EMBL/GenBank/DDBJ whole genome shotgun (WGS) entry which is preliminary data.</text>
</comment>
<dbReference type="PANTHER" id="PTHR42743:SF11">
    <property type="entry name" value="AMINODEOXYCHORISMATE LYASE"/>
    <property type="match status" value="1"/>
</dbReference>
<protein>
    <submittedName>
        <fullName evidence="2">Aminodeoxychorismate lyase</fullName>
        <ecNumber evidence="2">4.1.3.38</ecNumber>
    </submittedName>
</protein>
<accession>A0A9X2YH17</accession>
<dbReference type="Gene3D" id="3.20.10.10">
    <property type="entry name" value="D-amino Acid Aminotransferase, subunit A, domain 2"/>
    <property type="match status" value="1"/>
</dbReference>
<dbReference type="InterPro" id="IPR036038">
    <property type="entry name" value="Aminotransferase-like"/>
</dbReference>
<dbReference type="Gene3D" id="3.30.470.10">
    <property type="match status" value="1"/>
</dbReference>
<dbReference type="GO" id="GO:0005829">
    <property type="term" value="C:cytosol"/>
    <property type="evidence" value="ECO:0007669"/>
    <property type="project" value="TreeGrafter"/>
</dbReference>
<organism evidence="2 3">
    <name type="scientific">Mycobacterium yunnanensis</name>
    <dbReference type="NCBI Taxonomy" id="368477"/>
    <lineage>
        <taxon>Bacteria</taxon>
        <taxon>Bacillati</taxon>
        <taxon>Actinomycetota</taxon>
        <taxon>Actinomycetes</taxon>
        <taxon>Mycobacteriales</taxon>
        <taxon>Mycobacteriaceae</taxon>
        <taxon>Mycobacterium</taxon>
    </lineage>
</organism>
<reference evidence="2" key="2">
    <citation type="journal article" date="2022" name="BMC Genomics">
        <title>Comparative genome analysis of mycobacteria focusing on tRNA and non-coding RNA.</title>
        <authorList>
            <person name="Behra P.R.K."/>
            <person name="Pettersson B.M.F."/>
            <person name="Ramesh M."/>
            <person name="Das S."/>
            <person name="Dasgupta S."/>
            <person name="Kirsebom L.A."/>
        </authorList>
    </citation>
    <scope>NUCLEOTIDE SEQUENCE</scope>
    <source>
        <strain evidence="2">DSM 44838</strain>
    </source>
</reference>
<gene>
    <name evidence="2" type="ORF">H7K45_00850</name>
</gene>
<dbReference type="RefSeq" id="WP_263993814.1">
    <property type="nucleotide sequence ID" value="NZ_JACKVK010000001.1"/>
</dbReference>
<sequence length="290" mass="29825">MTSPAEIVVTLDGAVVAAGFPVGHVDDPLFARGDGVFETLLVRGGRACLVGRHLDRLARSAASVGLPPPDQPRWRSAVATAARQWPGAGEAVMRLVWGRGHDGEPVGFVAASPLPDRVAAARRDGVSAITMDRGISVGEPPPMGAGLPRWSTADVKSLSYAVNAAALRHAQNHGADDVVLTSADGYVLEGPRSSVLIATGDGVLVTPPSTLPILSGTTVAAVFDVARRRGASCDERLLRPCDLLVAEGVWLLSSVTLAARVHTLDGHALAAADGVPDVAAMVDEAVGTPD</sequence>
<name>A0A9X2YH17_9MYCO</name>
<dbReference type="GO" id="GO:0008696">
    <property type="term" value="F:4-amino-4-deoxychorismate lyase activity"/>
    <property type="evidence" value="ECO:0007669"/>
    <property type="project" value="UniProtKB-EC"/>
</dbReference>